<gene>
    <name evidence="6" type="ORF">ACJDTP_16310</name>
</gene>
<keyword evidence="1" id="KW-0805">Transcription regulation</keyword>
<dbReference type="InterPro" id="IPR046348">
    <property type="entry name" value="SIS_dom_sf"/>
</dbReference>
<organism evidence="6 7">
    <name type="scientific">Candidatus Clostridium helianthi</name>
    <dbReference type="NCBI Taxonomy" id="3381660"/>
    <lineage>
        <taxon>Bacteria</taxon>
        <taxon>Bacillati</taxon>
        <taxon>Bacillota</taxon>
        <taxon>Clostridia</taxon>
        <taxon>Eubacteriales</taxon>
        <taxon>Clostridiaceae</taxon>
        <taxon>Clostridium</taxon>
    </lineage>
</organism>
<dbReference type="InterPro" id="IPR001347">
    <property type="entry name" value="SIS_dom"/>
</dbReference>
<reference evidence="6 7" key="1">
    <citation type="submission" date="2024-11" db="EMBL/GenBank/DDBJ databases">
        <authorList>
            <person name="Heng Y.C."/>
            <person name="Lim A.C.H."/>
            <person name="Lee J.K.Y."/>
            <person name="Kittelmann S."/>
        </authorList>
    </citation>
    <scope>NUCLEOTIDE SEQUENCE [LARGE SCALE GENOMIC DNA]</scope>
    <source>
        <strain evidence="6 7">WILCCON 0112</strain>
    </source>
</reference>
<dbReference type="InterPro" id="IPR000281">
    <property type="entry name" value="HTH_RpiR"/>
</dbReference>
<dbReference type="Proteomes" id="UP001623600">
    <property type="component" value="Unassembled WGS sequence"/>
</dbReference>
<keyword evidence="3" id="KW-0804">Transcription</keyword>
<dbReference type="InterPro" id="IPR036388">
    <property type="entry name" value="WH-like_DNA-bd_sf"/>
</dbReference>
<proteinExistence type="predicted"/>
<dbReference type="PANTHER" id="PTHR30514:SF1">
    <property type="entry name" value="HTH-TYPE TRANSCRIPTIONAL REGULATOR HEXR-RELATED"/>
    <property type="match status" value="1"/>
</dbReference>
<dbReference type="EMBL" id="JBJIAB010000021">
    <property type="protein sequence ID" value="MFL0166635.1"/>
    <property type="molecule type" value="Genomic_DNA"/>
</dbReference>
<dbReference type="PROSITE" id="PS51071">
    <property type="entry name" value="HTH_RPIR"/>
    <property type="match status" value="1"/>
</dbReference>
<dbReference type="SUPFAM" id="SSF53697">
    <property type="entry name" value="SIS domain"/>
    <property type="match status" value="1"/>
</dbReference>
<name>A0ABW8S8V8_9CLOT</name>
<evidence type="ECO:0000256" key="1">
    <source>
        <dbReference type="ARBA" id="ARBA00023015"/>
    </source>
</evidence>
<evidence type="ECO:0000259" key="4">
    <source>
        <dbReference type="PROSITE" id="PS51071"/>
    </source>
</evidence>
<dbReference type="RefSeq" id="WP_406761826.1">
    <property type="nucleotide sequence ID" value="NZ_JBJIAB010000021.1"/>
</dbReference>
<dbReference type="Pfam" id="PF01418">
    <property type="entry name" value="HTH_6"/>
    <property type="match status" value="1"/>
</dbReference>
<dbReference type="InterPro" id="IPR035472">
    <property type="entry name" value="RpiR-like_SIS"/>
</dbReference>
<evidence type="ECO:0000313" key="6">
    <source>
        <dbReference type="EMBL" id="MFL0166635.1"/>
    </source>
</evidence>
<keyword evidence="2" id="KW-0238">DNA-binding</keyword>
<accession>A0ABW8S8V8</accession>
<dbReference type="InterPro" id="IPR047640">
    <property type="entry name" value="RpiR-like"/>
</dbReference>
<feature type="domain" description="SIS" evidence="5">
    <location>
        <begin position="136"/>
        <end position="276"/>
    </location>
</feature>
<sequence>MDELNHTESYEYKIKNMYNLLRSSEKKVADYVLLNGHSVSTMTLAELSRQVGVSEPTIIRFVKSIGCSGYSEFKMALMKEWGRESVDKQYDSKLLVELHIDRDEKIEDVPVKMIGLTIKALEDTLKIIDIDKYKKAIEMIRSSNIIDVYGVGNSGSVASDIRNKFLRIGLECRAYSDSNIQQICASHLTSNDLAIGVSHSGSTIDTVNALKIAKESGARTIALTNFKAPAISEYADITFFTGGEETTFYSETMVSRISQLAIVDMLYMGILLDDYDLYTKRLEKINLLLKEKNYSKK</sequence>
<dbReference type="InterPro" id="IPR009057">
    <property type="entry name" value="Homeodomain-like_sf"/>
</dbReference>
<dbReference type="SUPFAM" id="SSF46689">
    <property type="entry name" value="Homeodomain-like"/>
    <property type="match status" value="1"/>
</dbReference>
<evidence type="ECO:0000256" key="3">
    <source>
        <dbReference type="ARBA" id="ARBA00023163"/>
    </source>
</evidence>
<evidence type="ECO:0000313" key="7">
    <source>
        <dbReference type="Proteomes" id="UP001623600"/>
    </source>
</evidence>
<protein>
    <submittedName>
        <fullName evidence="6">MurR/RpiR family transcriptional regulator</fullName>
    </submittedName>
</protein>
<dbReference type="CDD" id="cd05013">
    <property type="entry name" value="SIS_RpiR"/>
    <property type="match status" value="1"/>
</dbReference>
<dbReference type="PANTHER" id="PTHR30514">
    <property type="entry name" value="GLUCOKINASE"/>
    <property type="match status" value="1"/>
</dbReference>
<comment type="caution">
    <text evidence="6">The sequence shown here is derived from an EMBL/GenBank/DDBJ whole genome shotgun (WGS) entry which is preliminary data.</text>
</comment>
<evidence type="ECO:0000259" key="5">
    <source>
        <dbReference type="PROSITE" id="PS51464"/>
    </source>
</evidence>
<dbReference type="Pfam" id="PF01380">
    <property type="entry name" value="SIS"/>
    <property type="match status" value="1"/>
</dbReference>
<dbReference type="Gene3D" id="1.10.10.10">
    <property type="entry name" value="Winged helix-like DNA-binding domain superfamily/Winged helix DNA-binding domain"/>
    <property type="match status" value="1"/>
</dbReference>
<dbReference type="PROSITE" id="PS51464">
    <property type="entry name" value="SIS"/>
    <property type="match status" value="1"/>
</dbReference>
<feature type="domain" description="HTH rpiR-type" evidence="4">
    <location>
        <begin position="8"/>
        <end position="84"/>
    </location>
</feature>
<evidence type="ECO:0000256" key="2">
    <source>
        <dbReference type="ARBA" id="ARBA00023125"/>
    </source>
</evidence>
<keyword evidence="7" id="KW-1185">Reference proteome</keyword>
<dbReference type="Gene3D" id="3.40.50.10490">
    <property type="entry name" value="Glucose-6-phosphate isomerase like protein, domain 1"/>
    <property type="match status" value="1"/>
</dbReference>